<gene>
    <name evidence="2" type="ORF">GCM10023090_27310</name>
</gene>
<feature type="transmembrane region" description="Helical" evidence="1">
    <location>
        <begin position="75"/>
        <end position="95"/>
    </location>
</feature>
<evidence type="ECO:0000313" key="2">
    <source>
        <dbReference type="EMBL" id="GAA4428478.1"/>
    </source>
</evidence>
<name>A0ABP8LF16_9BURK</name>
<feature type="transmembrane region" description="Helical" evidence="1">
    <location>
        <begin position="43"/>
        <end position="63"/>
    </location>
</feature>
<evidence type="ECO:0000256" key="1">
    <source>
        <dbReference type="SAM" id="Phobius"/>
    </source>
</evidence>
<reference evidence="3" key="1">
    <citation type="journal article" date="2019" name="Int. J. Syst. Evol. Microbiol.">
        <title>The Global Catalogue of Microorganisms (GCM) 10K type strain sequencing project: providing services to taxonomists for standard genome sequencing and annotation.</title>
        <authorList>
            <consortium name="The Broad Institute Genomics Platform"/>
            <consortium name="The Broad Institute Genome Sequencing Center for Infectious Disease"/>
            <person name="Wu L."/>
            <person name="Ma J."/>
        </authorList>
    </citation>
    <scope>NUCLEOTIDE SEQUENCE [LARGE SCALE GENOMIC DNA]</scope>
    <source>
        <strain evidence="3">JCM 31890</strain>
    </source>
</reference>
<keyword evidence="1" id="KW-0812">Transmembrane</keyword>
<keyword evidence="1" id="KW-0472">Membrane</keyword>
<protein>
    <recommendedName>
        <fullName evidence="4">Response regulator</fullName>
    </recommendedName>
</protein>
<evidence type="ECO:0008006" key="4">
    <source>
        <dbReference type="Google" id="ProtNLM"/>
    </source>
</evidence>
<dbReference type="Proteomes" id="UP001501788">
    <property type="component" value="Unassembled WGS sequence"/>
</dbReference>
<evidence type="ECO:0000313" key="3">
    <source>
        <dbReference type="Proteomes" id="UP001501788"/>
    </source>
</evidence>
<organism evidence="2 3">
    <name type="scientific">Acidovorax lacteus</name>
    <dbReference type="NCBI Taxonomy" id="1924988"/>
    <lineage>
        <taxon>Bacteria</taxon>
        <taxon>Pseudomonadati</taxon>
        <taxon>Pseudomonadota</taxon>
        <taxon>Betaproteobacteria</taxon>
        <taxon>Burkholderiales</taxon>
        <taxon>Comamonadaceae</taxon>
        <taxon>Acidovorax</taxon>
    </lineage>
</organism>
<dbReference type="RefSeq" id="WP_345066295.1">
    <property type="nucleotide sequence ID" value="NZ_BAABEX010000029.1"/>
</dbReference>
<accession>A0ABP8LF16</accession>
<proteinExistence type="predicted"/>
<comment type="caution">
    <text evidence="2">The sequence shown here is derived from an EMBL/GenBank/DDBJ whole genome shotgun (WGS) entry which is preliminary data.</text>
</comment>
<keyword evidence="3" id="KW-1185">Reference proteome</keyword>
<dbReference type="EMBL" id="BAABEX010000029">
    <property type="protein sequence ID" value="GAA4428478.1"/>
    <property type="molecule type" value="Genomic_DNA"/>
</dbReference>
<sequence length="104" mass="11389">MPTLIAALTLSALLKLAHIDFPRWHLAFWFGLLVGLALRGHLSLGEAALNGLGSFAAAWAYFVALERTDHRAARLAHWAILIGGFALLVGTRLLLDIRHYGISF</sequence>
<keyword evidence="1" id="KW-1133">Transmembrane helix</keyword>